<gene>
    <name evidence="4" type="ORF">AYI69_g322</name>
</gene>
<dbReference type="GO" id="GO:0004252">
    <property type="term" value="F:serine-type endopeptidase activity"/>
    <property type="evidence" value="ECO:0007669"/>
    <property type="project" value="InterPro"/>
</dbReference>
<dbReference type="Gene3D" id="2.40.10.10">
    <property type="entry name" value="Trypsin-like serine proteases"/>
    <property type="match status" value="1"/>
</dbReference>
<dbReference type="SUPFAM" id="SSF50494">
    <property type="entry name" value="Trypsin-like serine proteases"/>
    <property type="match status" value="1"/>
</dbReference>
<evidence type="ECO:0000313" key="4">
    <source>
        <dbReference type="EMBL" id="OMJ30145.1"/>
    </source>
</evidence>
<keyword evidence="5" id="KW-1185">Reference proteome</keyword>
<dbReference type="GO" id="GO:0006508">
    <property type="term" value="P:proteolysis"/>
    <property type="evidence" value="ECO:0007669"/>
    <property type="project" value="UniProtKB-KW"/>
</dbReference>
<evidence type="ECO:0000259" key="3">
    <source>
        <dbReference type="PROSITE" id="PS50240"/>
    </source>
</evidence>
<dbReference type="SMART" id="SM00020">
    <property type="entry name" value="Tryp_SPc"/>
    <property type="match status" value="1"/>
</dbReference>
<dbReference type="PANTHER" id="PTHR24276:SF98">
    <property type="entry name" value="FI18310P1-RELATED"/>
    <property type="match status" value="1"/>
</dbReference>
<protein>
    <submittedName>
        <fullName evidence="4">Serine proteases 1/2</fullName>
    </submittedName>
</protein>
<keyword evidence="4" id="KW-0378">Hydrolase</keyword>
<accession>A0A1R1YTG2</accession>
<dbReference type="Pfam" id="PF00089">
    <property type="entry name" value="Trypsin"/>
    <property type="match status" value="1"/>
</dbReference>
<dbReference type="AlphaFoldDB" id="A0A1R1YTG2"/>
<dbReference type="Proteomes" id="UP000187429">
    <property type="component" value="Unassembled WGS sequence"/>
</dbReference>
<proteinExistence type="inferred from homology"/>
<evidence type="ECO:0000256" key="2">
    <source>
        <dbReference type="ARBA" id="ARBA00023157"/>
    </source>
</evidence>
<evidence type="ECO:0000313" key="5">
    <source>
        <dbReference type="Proteomes" id="UP000187429"/>
    </source>
</evidence>
<dbReference type="PANTHER" id="PTHR24276">
    <property type="entry name" value="POLYSERASE-RELATED"/>
    <property type="match status" value="1"/>
</dbReference>
<dbReference type="PRINTS" id="PR00722">
    <property type="entry name" value="CHYMOTRYPSIN"/>
</dbReference>
<dbReference type="InterPro" id="IPR043504">
    <property type="entry name" value="Peptidase_S1_PA_chymotrypsin"/>
</dbReference>
<dbReference type="EMBL" id="LSSM01000073">
    <property type="protein sequence ID" value="OMJ30145.1"/>
    <property type="molecule type" value="Genomic_DNA"/>
</dbReference>
<comment type="caution">
    <text evidence="4">The sequence shown here is derived from an EMBL/GenBank/DDBJ whole genome shotgun (WGS) entry which is preliminary data.</text>
</comment>
<dbReference type="OrthoDB" id="6380398at2759"/>
<comment type="similarity">
    <text evidence="1">Belongs to the peptidase S1 family.</text>
</comment>
<organism evidence="4 5">
    <name type="scientific">Smittium culicis</name>
    <dbReference type="NCBI Taxonomy" id="133412"/>
    <lineage>
        <taxon>Eukaryota</taxon>
        <taxon>Fungi</taxon>
        <taxon>Fungi incertae sedis</taxon>
        <taxon>Zoopagomycota</taxon>
        <taxon>Kickxellomycotina</taxon>
        <taxon>Harpellomycetes</taxon>
        <taxon>Harpellales</taxon>
        <taxon>Legeriomycetaceae</taxon>
        <taxon>Smittium</taxon>
    </lineage>
</organism>
<name>A0A1R1YTG2_9FUNG</name>
<dbReference type="PROSITE" id="PS00134">
    <property type="entry name" value="TRYPSIN_HIS"/>
    <property type="match status" value="1"/>
</dbReference>
<dbReference type="InterPro" id="IPR009003">
    <property type="entry name" value="Peptidase_S1_PA"/>
</dbReference>
<dbReference type="PROSITE" id="PS50240">
    <property type="entry name" value="TRYPSIN_DOM"/>
    <property type="match status" value="1"/>
</dbReference>
<keyword evidence="2" id="KW-1015">Disulfide bond</keyword>
<dbReference type="InterPro" id="IPR001254">
    <property type="entry name" value="Trypsin_dom"/>
</dbReference>
<keyword evidence="4" id="KW-0645">Protease</keyword>
<dbReference type="InterPro" id="IPR018114">
    <property type="entry name" value="TRYPSIN_HIS"/>
</dbReference>
<dbReference type="InterPro" id="IPR050430">
    <property type="entry name" value="Peptidase_S1"/>
</dbReference>
<sequence length="440" mass="47598">MSIDVPFSSNKAKKINKRILGGTAATLQNHPSIAYFSVEGDTDNYCTGSLIGPNVVITAAHCLTQSGINVASKWPLINIGLGSVSPLPTNNNTYKVSNVVLNTRFLDKAPFKNDLAILTLTECVPPSVATPIDIGVASDVASNSFIASGFGFTDPNQPTTGNLMEVEVYKTDADFCENYFPLSEIEKTALCIDQYSTRGICFGDGGGPLLSKDYKKLIGVMSTIGIPDKRVCSADNTISTFTILSGYLDWIDDNTSCIGSNCSYEDCKSDNKDCDFSLSDVSVLESSKGARYPIYQQDQGRAIPCTSINFSIEFDIAEGEDIYFLISKSPDSDDGSSIEGKLGFSEVDFKLGDVSFTLMPQAAAMRESGTTDIKIVSTDSKFSVYSNDVLLMSIDPNDYQYPDSLSVGKKYIYFAANNAIQEIKNIEVDCQDQNGKCITS</sequence>
<feature type="domain" description="Peptidase S1" evidence="3">
    <location>
        <begin position="19"/>
        <end position="256"/>
    </location>
</feature>
<evidence type="ECO:0000256" key="1">
    <source>
        <dbReference type="ARBA" id="ARBA00007664"/>
    </source>
</evidence>
<reference evidence="5" key="1">
    <citation type="submission" date="2017-01" db="EMBL/GenBank/DDBJ databases">
        <authorList>
            <person name="Wang Y."/>
            <person name="White M."/>
            <person name="Kvist S."/>
            <person name="Moncalvo J.-M."/>
        </authorList>
    </citation>
    <scope>NUCLEOTIDE SEQUENCE [LARGE SCALE GENOMIC DNA]</scope>
    <source>
        <strain evidence="5">ID-206-W2</strain>
    </source>
</reference>
<dbReference type="InterPro" id="IPR001314">
    <property type="entry name" value="Peptidase_S1A"/>
</dbReference>